<comment type="caution">
    <text evidence="2">The sequence shown here is derived from an EMBL/GenBank/DDBJ whole genome shotgun (WGS) entry which is preliminary data.</text>
</comment>
<feature type="region of interest" description="Disordered" evidence="1">
    <location>
        <begin position="1"/>
        <end position="46"/>
    </location>
</feature>
<proteinExistence type="predicted"/>
<dbReference type="EMBL" id="JACEIB010000001">
    <property type="protein sequence ID" value="MBA2932717.1"/>
    <property type="molecule type" value="Genomic_DNA"/>
</dbReference>
<gene>
    <name evidence="2" type="ORF">HZF05_01285</name>
</gene>
<accession>A0A838L0Y9</accession>
<evidence type="ECO:0000256" key="1">
    <source>
        <dbReference type="SAM" id="MobiDB-lite"/>
    </source>
</evidence>
<organism evidence="2 3">
    <name type="scientific">Sphingomonas chungangi</name>
    <dbReference type="NCBI Taxonomy" id="2683589"/>
    <lineage>
        <taxon>Bacteria</taxon>
        <taxon>Pseudomonadati</taxon>
        <taxon>Pseudomonadota</taxon>
        <taxon>Alphaproteobacteria</taxon>
        <taxon>Sphingomonadales</taxon>
        <taxon>Sphingomonadaceae</taxon>
        <taxon>Sphingomonas</taxon>
    </lineage>
</organism>
<keyword evidence="3" id="KW-1185">Reference proteome</keyword>
<dbReference type="RefSeq" id="WP_160364816.1">
    <property type="nucleotide sequence ID" value="NZ_JACEIB010000001.1"/>
</dbReference>
<protein>
    <submittedName>
        <fullName evidence="2">Uncharacterized protein</fullName>
    </submittedName>
</protein>
<evidence type="ECO:0000313" key="3">
    <source>
        <dbReference type="Proteomes" id="UP000570166"/>
    </source>
</evidence>
<dbReference type="AlphaFoldDB" id="A0A838L0Y9"/>
<evidence type="ECO:0000313" key="2">
    <source>
        <dbReference type="EMBL" id="MBA2932717.1"/>
    </source>
</evidence>
<reference evidence="2 3" key="1">
    <citation type="submission" date="2020-07" db="EMBL/GenBank/DDBJ databases">
        <authorList>
            <person name="Sun Q."/>
        </authorList>
    </citation>
    <scope>NUCLEOTIDE SEQUENCE [LARGE SCALE GENOMIC DNA]</scope>
    <source>
        <strain evidence="2 3">CGMCC 1.13654</strain>
    </source>
</reference>
<dbReference type="Proteomes" id="UP000570166">
    <property type="component" value="Unassembled WGS sequence"/>
</dbReference>
<sequence length="101" mass="10487">MAAIDGQWDSVAQSPMGEQKSVLTLTSKDDGSFAGTNSGPLGSMDVTDGQVTGDLVTAKMQLTVPFPMTLTIEGRLDGDTIEGTIDTGAFGKFPMTATRKA</sequence>
<name>A0A838L0Y9_9SPHN</name>